<dbReference type="PROSITE" id="PS51908">
    <property type="entry name" value="ZF_UBZ4"/>
    <property type="match status" value="1"/>
</dbReference>
<keyword evidence="3 6" id="KW-0863">Zinc-finger</keyword>
<evidence type="ECO:0000256" key="3">
    <source>
        <dbReference type="ARBA" id="ARBA00022771"/>
    </source>
</evidence>
<keyword evidence="10" id="KW-1185">Reference proteome</keyword>
<name>A0AAD5WGP6_PARTN</name>
<evidence type="ECO:0000313" key="9">
    <source>
        <dbReference type="EMBL" id="KAJ1369709.1"/>
    </source>
</evidence>
<gene>
    <name evidence="9" type="ORF">KIN20_031249</name>
</gene>
<keyword evidence="5 6" id="KW-0234">DNA repair</keyword>
<evidence type="ECO:0000256" key="2">
    <source>
        <dbReference type="ARBA" id="ARBA00022763"/>
    </source>
</evidence>
<dbReference type="InterPro" id="IPR006642">
    <property type="entry name" value="Rad18_UBZ4"/>
</dbReference>
<dbReference type="GO" id="GO:0008270">
    <property type="term" value="F:zinc ion binding"/>
    <property type="evidence" value="ECO:0007669"/>
    <property type="project" value="UniProtKB-KW"/>
</dbReference>
<dbReference type="Gene3D" id="3.30.160.60">
    <property type="entry name" value="Classic Zinc Finger"/>
    <property type="match status" value="1"/>
</dbReference>
<evidence type="ECO:0000256" key="1">
    <source>
        <dbReference type="ARBA" id="ARBA00022723"/>
    </source>
</evidence>
<evidence type="ECO:0000256" key="6">
    <source>
        <dbReference type="PROSITE-ProRule" id="PRU01256"/>
    </source>
</evidence>
<dbReference type="GO" id="GO:0006281">
    <property type="term" value="P:DNA repair"/>
    <property type="evidence" value="ECO:0007669"/>
    <property type="project" value="UniProtKB-KW"/>
</dbReference>
<comment type="caution">
    <text evidence="9">The sequence shown here is derived from an EMBL/GenBank/DDBJ whole genome shotgun (WGS) entry which is preliminary data.</text>
</comment>
<keyword evidence="1" id="KW-0479">Metal-binding</keyword>
<organism evidence="9 10">
    <name type="scientific">Parelaphostrongylus tenuis</name>
    <name type="common">Meningeal worm</name>
    <dbReference type="NCBI Taxonomy" id="148309"/>
    <lineage>
        <taxon>Eukaryota</taxon>
        <taxon>Metazoa</taxon>
        <taxon>Ecdysozoa</taxon>
        <taxon>Nematoda</taxon>
        <taxon>Chromadorea</taxon>
        <taxon>Rhabditida</taxon>
        <taxon>Rhabditina</taxon>
        <taxon>Rhabditomorpha</taxon>
        <taxon>Strongyloidea</taxon>
        <taxon>Metastrongylidae</taxon>
        <taxon>Parelaphostrongylus</taxon>
    </lineage>
</organism>
<proteinExistence type="predicted"/>
<dbReference type="Proteomes" id="UP001196413">
    <property type="component" value="Unassembled WGS sequence"/>
</dbReference>
<dbReference type="AlphaFoldDB" id="A0AAD5WGP6"/>
<reference evidence="9" key="1">
    <citation type="submission" date="2021-06" db="EMBL/GenBank/DDBJ databases">
        <title>Parelaphostrongylus tenuis whole genome reference sequence.</title>
        <authorList>
            <person name="Garwood T.J."/>
            <person name="Larsen P.A."/>
            <person name="Fountain-Jones N.M."/>
            <person name="Garbe J.R."/>
            <person name="Macchietto M.G."/>
            <person name="Kania S.A."/>
            <person name="Gerhold R.W."/>
            <person name="Richards J.E."/>
            <person name="Wolf T.M."/>
        </authorList>
    </citation>
    <scope>NUCLEOTIDE SEQUENCE</scope>
    <source>
        <strain evidence="9">MNPRO001-30</strain>
        <tissue evidence="9">Meninges</tissue>
    </source>
</reference>
<keyword evidence="4" id="KW-0862">Zinc</keyword>
<evidence type="ECO:0000256" key="7">
    <source>
        <dbReference type="SAM" id="MobiDB-lite"/>
    </source>
</evidence>
<evidence type="ECO:0000259" key="8">
    <source>
        <dbReference type="PROSITE" id="PS51908"/>
    </source>
</evidence>
<evidence type="ECO:0000313" key="10">
    <source>
        <dbReference type="Proteomes" id="UP001196413"/>
    </source>
</evidence>
<protein>
    <recommendedName>
        <fullName evidence="8">UBZ4-type domain-containing protein</fullName>
    </recommendedName>
</protein>
<sequence>MDFWKRRQKSDPTSAAICEASSSASDFSADVVSDSDELVFCPICNIALKNDEDEKRVVNQHVDECLNSSLLLDVPVTPSGPKETEKPPPRKRGKTGRIENYFLKRACD</sequence>
<dbReference type="EMBL" id="JAHQIW010006656">
    <property type="protein sequence ID" value="KAJ1369709.1"/>
    <property type="molecule type" value="Genomic_DNA"/>
</dbReference>
<evidence type="ECO:0000256" key="4">
    <source>
        <dbReference type="ARBA" id="ARBA00022833"/>
    </source>
</evidence>
<accession>A0AAD5WGP6</accession>
<evidence type="ECO:0000256" key="5">
    <source>
        <dbReference type="ARBA" id="ARBA00023204"/>
    </source>
</evidence>
<feature type="region of interest" description="Disordered" evidence="7">
    <location>
        <begin position="76"/>
        <end position="95"/>
    </location>
</feature>
<keyword evidence="2 6" id="KW-0227">DNA damage</keyword>
<dbReference type="GO" id="GO:0003677">
    <property type="term" value="F:DNA binding"/>
    <property type="evidence" value="ECO:0007669"/>
    <property type="project" value="InterPro"/>
</dbReference>
<feature type="domain" description="UBZ4-type" evidence="8">
    <location>
        <begin position="38"/>
        <end position="70"/>
    </location>
</feature>